<dbReference type="PANTHER" id="PTHR19918:SF1">
    <property type="entry name" value="FIZZY-RELATED PROTEIN HOMOLOG"/>
    <property type="match status" value="1"/>
</dbReference>
<dbReference type="InterPro" id="IPR015943">
    <property type="entry name" value="WD40/YVTN_repeat-like_dom_sf"/>
</dbReference>
<evidence type="ECO:0000256" key="6">
    <source>
        <dbReference type="SAM" id="MobiDB-lite"/>
    </source>
</evidence>
<dbReference type="AlphaFoldDB" id="A0AAD1XBB5"/>
<name>A0AAD1XBB5_EUPCR</name>
<dbReference type="InterPro" id="IPR001680">
    <property type="entry name" value="WD40_rpt"/>
</dbReference>
<evidence type="ECO:0000313" key="9">
    <source>
        <dbReference type="Proteomes" id="UP001295684"/>
    </source>
</evidence>
<evidence type="ECO:0000256" key="5">
    <source>
        <dbReference type="PROSITE-ProRule" id="PRU00221"/>
    </source>
</evidence>
<feature type="repeat" description="WD" evidence="5">
    <location>
        <begin position="245"/>
        <end position="286"/>
    </location>
</feature>
<dbReference type="InterPro" id="IPR036322">
    <property type="entry name" value="WD40_repeat_dom_sf"/>
</dbReference>
<evidence type="ECO:0000259" key="7">
    <source>
        <dbReference type="Pfam" id="PF24807"/>
    </source>
</evidence>
<keyword evidence="9" id="KW-1185">Reference proteome</keyword>
<dbReference type="InterPro" id="IPR019775">
    <property type="entry name" value="WD40_repeat_CS"/>
</dbReference>
<keyword evidence="4" id="KW-0131">Cell cycle</keyword>
<dbReference type="EMBL" id="CAMPGE010006647">
    <property type="protein sequence ID" value="CAI2365521.1"/>
    <property type="molecule type" value="Genomic_DNA"/>
</dbReference>
<evidence type="ECO:0000256" key="2">
    <source>
        <dbReference type="ARBA" id="ARBA00022574"/>
    </source>
</evidence>
<dbReference type="SUPFAM" id="SSF50978">
    <property type="entry name" value="WD40 repeat-like"/>
    <property type="match status" value="1"/>
</dbReference>
<dbReference type="GO" id="GO:0010997">
    <property type="term" value="F:anaphase-promoting complex binding"/>
    <property type="evidence" value="ECO:0007669"/>
    <property type="project" value="InterPro"/>
</dbReference>
<feature type="repeat" description="WD" evidence="5">
    <location>
        <begin position="458"/>
        <end position="491"/>
    </location>
</feature>
<dbReference type="GO" id="GO:1905786">
    <property type="term" value="P:positive regulation of anaphase-promoting complex-dependent catabolic process"/>
    <property type="evidence" value="ECO:0007669"/>
    <property type="project" value="TreeGrafter"/>
</dbReference>
<organism evidence="8 9">
    <name type="scientific">Euplotes crassus</name>
    <dbReference type="NCBI Taxonomy" id="5936"/>
    <lineage>
        <taxon>Eukaryota</taxon>
        <taxon>Sar</taxon>
        <taxon>Alveolata</taxon>
        <taxon>Ciliophora</taxon>
        <taxon>Intramacronucleata</taxon>
        <taxon>Spirotrichea</taxon>
        <taxon>Hypotrichia</taxon>
        <taxon>Euplotida</taxon>
        <taxon>Euplotidae</taxon>
        <taxon>Moneuplotes</taxon>
    </lineage>
</organism>
<feature type="region of interest" description="Disordered" evidence="6">
    <location>
        <begin position="1"/>
        <end position="49"/>
    </location>
</feature>
<evidence type="ECO:0000256" key="4">
    <source>
        <dbReference type="ARBA" id="ARBA00023306"/>
    </source>
</evidence>
<dbReference type="Pfam" id="PF24807">
    <property type="entry name" value="WD40_CDC20-Fz"/>
    <property type="match status" value="1"/>
</dbReference>
<evidence type="ECO:0000256" key="1">
    <source>
        <dbReference type="ARBA" id="ARBA00006445"/>
    </source>
</evidence>
<feature type="domain" description="CDC20/Fizzy WD40" evidence="7">
    <location>
        <begin position="200"/>
        <end position="489"/>
    </location>
</feature>
<dbReference type="GO" id="GO:0005680">
    <property type="term" value="C:anaphase-promoting complex"/>
    <property type="evidence" value="ECO:0007669"/>
    <property type="project" value="TreeGrafter"/>
</dbReference>
<dbReference type="Proteomes" id="UP001295684">
    <property type="component" value="Unassembled WGS sequence"/>
</dbReference>
<gene>
    <name evidence="8" type="ORF">ECRASSUSDP1_LOCUS6844</name>
</gene>
<dbReference type="InterPro" id="IPR033010">
    <property type="entry name" value="Cdc20/Fizzy"/>
</dbReference>
<keyword evidence="3" id="KW-0677">Repeat</keyword>
<protein>
    <recommendedName>
        <fullName evidence="7">CDC20/Fizzy WD40 domain-containing protein</fullName>
    </recommendedName>
</protein>
<accession>A0AAD1XBB5</accession>
<keyword evidence="2 5" id="KW-0853">WD repeat</keyword>
<dbReference type="PANTHER" id="PTHR19918">
    <property type="entry name" value="CELL DIVISION CYCLE 20 CDC20 FIZZY -RELATED"/>
    <property type="match status" value="1"/>
</dbReference>
<dbReference type="PROSITE" id="PS00678">
    <property type="entry name" value="WD_REPEATS_1"/>
    <property type="match status" value="1"/>
</dbReference>
<evidence type="ECO:0000313" key="8">
    <source>
        <dbReference type="EMBL" id="CAI2365521.1"/>
    </source>
</evidence>
<dbReference type="SMART" id="SM00320">
    <property type="entry name" value="WD40"/>
    <property type="match status" value="7"/>
</dbReference>
<dbReference type="PROSITE" id="PS50294">
    <property type="entry name" value="WD_REPEATS_REGION"/>
    <property type="match status" value="2"/>
</dbReference>
<dbReference type="GO" id="GO:1990757">
    <property type="term" value="F:ubiquitin ligase activator activity"/>
    <property type="evidence" value="ECO:0007669"/>
    <property type="project" value="TreeGrafter"/>
</dbReference>
<dbReference type="Gene3D" id="2.130.10.10">
    <property type="entry name" value="YVTN repeat-like/Quinoprotein amine dehydrogenase"/>
    <property type="match status" value="1"/>
</dbReference>
<reference evidence="8" key="1">
    <citation type="submission" date="2023-07" db="EMBL/GenBank/DDBJ databases">
        <authorList>
            <consortium name="AG Swart"/>
            <person name="Singh M."/>
            <person name="Singh A."/>
            <person name="Seah K."/>
            <person name="Emmerich C."/>
        </authorList>
    </citation>
    <scope>NUCLEOTIDE SEQUENCE</scope>
    <source>
        <strain evidence="8">DP1</strain>
    </source>
</reference>
<feature type="repeat" description="WD" evidence="5">
    <location>
        <begin position="328"/>
        <end position="369"/>
    </location>
</feature>
<dbReference type="PROSITE" id="PS50082">
    <property type="entry name" value="WD_REPEATS_2"/>
    <property type="match status" value="3"/>
</dbReference>
<sequence length="516" mass="57917">MSDLDIGRVQNTTQDSWMIEGDTPKSDPFRREDDRLRPPPVIKSRSDNTYEQSHMDRFIPCRSYLESSHSLILNNEEIKSNKSFSDCSDASRDDRSNKQNYNALLESQFFGEDEALNEMNLSCIDQSDQTSHSCFSGYSGTQGTTKAQKENKNFLRYKKKKVTKKYNSGVTSMMSMKSDTYNHAKIKPARKISKLPYKVLDAPQLQDDFYLNLVDWSSSNILAVGLGTEVYVWNASTSKVTKLCQAAYGDSISSVAWSQKGKHLSVGISNGETQIWDINHLDCVRTFDGHNGRVGACAWNGSILATGSRDRRILVRDVRANDPLIYDWNNHKQEVCGLKWSPDNQQLASGGNDNKLLIWSVQHKDPLKKFSDHCAAVKAIGWSPHQHGLLATGGGTADRCIKFWNTLTLENINSIDTGSQVCNLAFSKSVNELVSTHGYSQNQIIIWKYPSMSKIATLTRHTYRVLFLSLSPDGQTIVTGAGDETLRFWDVFPPCESKSDSFFGSSSDFPSITKIR</sequence>
<dbReference type="InterPro" id="IPR056150">
    <property type="entry name" value="WD40_CDC20-Fz"/>
</dbReference>
<proteinExistence type="inferred from homology"/>
<evidence type="ECO:0000256" key="3">
    <source>
        <dbReference type="ARBA" id="ARBA00022737"/>
    </source>
</evidence>
<feature type="compositionally biased region" description="Basic and acidic residues" evidence="6">
    <location>
        <begin position="22"/>
        <end position="37"/>
    </location>
</feature>
<comment type="caution">
    <text evidence="8">The sequence shown here is derived from an EMBL/GenBank/DDBJ whole genome shotgun (WGS) entry which is preliminary data.</text>
</comment>
<dbReference type="GO" id="GO:0031145">
    <property type="term" value="P:anaphase-promoting complex-dependent catabolic process"/>
    <property type="evidence" value="ECO:0007669"/>
    <property type="project" value="TreeGrafter"/>
</dbReference>
<comment type="similarity">
    <text evidence="1">Belongs to the WD repeat CDC20/Fizzy family.</text>
</comment>